<dbReference type="PANTHER" id="PTHR42997">
    <property type="entry name" value="HIT FAMILY HYDROLASE"/>
    <property type="match status" value="1"/>
</dbReference>
<dbReference type="GO" id="GO:0003824">
    <property type="term" value="F:catalytic activity"/>
    <property type="evidence" value="ECO:0007669"/>
    <property type="project" value="InterPro"/>
</dbReference>
<name>A0A381P3M1_9ZZZZ</name>
<dbReference type="AlphaFoldDB" id="A0A381P3M1"/>
<feature type="domain" description="HIT" evidence="2">
    <location>
        <begin position="22"/>
        <end position="132"/>
    </location>
</feature>
<dbReference type="GO" id="GO:0000166">
    <property type="term" value="F:nucleotide binding"/>
    <property type="evidence" value="ECO:0007669"/>
    <property type="project" value="UniProtKB-KW"/>
</dbReference>
<evidence type="ECO:0000256" key="1">
    <source>
        <dbReference type="ARBA" id="ARBA00022741"/>
    </source>
</evidence>
<reference evidence="3" key="1">
    <citation type="submission" date="2018-05" db="EMBL/GenBank/DDBJ databases">
        <authorList>
            <person name="Lanie J.A."/>
            <person name="Ng W.-L."/>
            <person name="Kazmierczak K.M."/>
            <person name="Andrzejewski T.M."/>
            <person name="Davidsen T.M."/>
            <person name="Wayne K.J."/>
            <person name="Tettelin H."/>
            <person name="Glass J.I."/>
            <person name="Rusch D."/>
            <person name="Podicherti R."/>
            <person name="Tsui H.-C.T."/>
            <person name="Winkler M.E."/>
        </authorList>
    </citation>
    <scope>NUCLEOTIDE SEQUENCE</scope>
</reference>
<dbReference type="PANTHER" id="PTHR42997:SF1">
    <property type="entry name" value="AP-4-A PHOSPHORYLASE"/>
    <property type="match status" value="1"/>
</dbReference>
<dbReference type="CDD" id="cd01275">
    <property type="entry name" value="FHIT"/>
    <property type="match status" value="1"/>
</dbReference>
<gene>
    <name evidence="3" type="ORF">METZ01_LOCUS13087</name>
</gene>
<dbReference type="InterPro" id="IPR036265">
    <property type="entry name" value="HIT-like_sf"/>
</dbReference>
<accession>A0A381P3M1</accession>
<protein>
    <recommendedName>
        <fullName evidence="2">HIT domain-containing protein</fullName>
    </recommendedName>
</protein>
<organism evidence="3">
    <name type="scientific">marine metagenome</name>
    <dbReference type="NCBI Taxonomy" id="408172"/>
    <lineage>
        <taxon>unclassified sequences</taxon>
        <taxon>metagenomes</taxon>
        <taxon>ecological metagenomes</taxon>
    </lineage>
</organism>
<dbReference type="PROSITE" id="PS51084">
    <property type="entry name" value="HIT_2"/>
    <property type="match status" value="1"/>
</dbReference>
<evidence type="ECO:0000313" key="3">
    <source>
        <dbReference type="EMBL" id="SUZ60233.1"/>
    </source>
</evidence>
<dbReference type="InterPro" id="IPR039383">
    <property type="entry name" value="FHIT"/>
</dbReference>
<evidence type="ECO:0000259" key="2">
    <source>
        <dbReference type="PROSITE" id="PS51084"/>
    </source>
</evidence>
<proteinExistence type="predicted"/>
<sequence length="166" mass="19088">MKRLWAPWRIDYIRSPKEDGCIFCKKSQSNNDRNNLILYRGNKSFVLMNLYPYSNGHLMISPYDHTADTNRLSKDCNLEIMELANASMNILKNTMNAEGFNFGANLGKASGAGIEEHLHYHIVPRWHGDTNFMPIVGHTKVMVEGLKETWDNLKLHFDKLKESTDA</sequence>
<dbReference type="InterPro" id="IPR011146">
    <property type="entry name" value="HIT-like"/>
</dbReference>
<dbReference type="SUPFAM" id="SSF54197">
    <property type="entry name" value="HIT-like"/>
    <property type="match status" value="1"/>
</dbReference>
<keyword evidence="1" id="KW-0547">Nucleotide-binding</keyword>
<dbReference type="EMBL" id="UINC01000729">
    <property type="protein sequence ID" value="SUZ60233.1"/>
    <property type="molecule type" value="Genomic_DNA"/>
</dbReference>
<dbReference type="Gene3D" id="3.30.428.10">
    <property type="entry name" value="HIT-like"/>
    <property type="match status" value="1"/>
</dbReference>
<dbReference type="Pfam" id="PF01230">
    <property type="entry name" value="HIT"/>
    <property type="match status" value="1"/>
</dbReference>
<dbReference type="InterPro" id="IPR052908">
    <property type="entry name" value="AP-4-A_phosphorylase"/>
</dbReference>